<feature type="region of interest" description="Disordered" evidence="8">
    <location>
        <begin position="279"/>
        <end position="367"/>
    </location>
</feature>
<evidence type="ECO:0000256" key="8">
    <source>
        <dbReference type="SAM" id="MobiDB-lite"/>
    </source>
</evidence>
<sequence length="556" mass="57789">MAQEMFGPYRLEELLGRGGMGEVHRAHDTVRGRTVALKRLLPGLGQDHDFRERFRRESQLVARLREGHVIPIHDFGEIDGRLYIDMRLVEGTDLGTVLARSGPLSPERAVRIIGQVARALDAAHADGLVHRDVKPSNILLSDGLPDDDYAYLVDFGIVGSAETTGDRLTATGTAIGTLEYMAPERFLGDGGDRRVDVYALGCVLHEMLTGARPFAGTGPALMWAHAHTPPPLPSQVRPGVPAGLDAVVAGALAKDPADRVPTAGEVAARARAALAAGPTVPGTAVFPHPPAQHRSDPTGPTAAIPPRTTAPPGYSAPPAPPTRVDGPPHDPRRAAPTRVDRDAPTALGAAAPPPPGGPAAGPTAQPASGGRRVLLVALAAVVVVAVAVGVTWAVSSANSDSPSAAGATATAEPAVEEPQLDDPLAELTGHLSEPLLATCPDGALPNDTPPVLATAACSDWSFELYPSAADAATTVRDNNGGTIEPGTPCDVRPDTDTYHLQRFDRGVLGCRDSGGEYVVEWAIDGVPVLAVRYATDDVEDYGVIYEEAVGLAAEVG</sequence>
<protein>
    <recommendedName>
        <fullName evidence="1">non-specific serine/threonine protein kinase</fullName>
        <ecNumber evidence="1">2.7.11.1</ecNumber>
    </recommendedName>
</protein>
<feature type="domain" description="Protein kinase" evidence="10">
    <location>
        <begin position="9"/>
        <end position="274"/>
    </location>
</feature>
<dbReference type="PROSITE" id="PS50011">
    <property type="entry name" value="PROTEIN_KINASE_DOM"/>
    <property type="match status" value="1"/>
</dbReference>
<dbReference type="PROSITE" id="PS00108">
    <property type="entry name" value="PROTEIN_KINASE_ST"/>
    <property type="match status" value="1"/>
</dbReference>
<dbReference type="PANTHER" id="PTHR43289">
    <property type="entry name" value="MITOGEN-ACTIVATED PROTEIN KINASE KINASE KINASE 20-RELATED"/>
    <property type="match status" value="1"/>
</dbReference>
<name>A0ABS6UW70_9PSEU</name>
<evidence type="ECO:0000256" key="5">
    <source>
        <dbReference type="ARBA" id="ARBA00022777"/>
    </source>
</evidence>
<feature type="region of interest" description="Disordered" evidence="8">
    <location>
        <begin position="396"/>
        <end position="417"/>
    </location>
</feature>
<feature type="compositionally biased region" description="Low complexity" evidence="8">
    <location>
        <begin position="399"/>
        <end position="413"/>
    </location>
</feature>
<evidence type="ECO:0000256" key="7">
    <source>
        <dbReference type="PROSITE-ProRule" id="PRU10141"/>
    </source>
</evidence>
<dbReference type="Pfam" id="PF00069">
    <property type="entry name" value="Pkinase"/>
    <property type="match status" value="1"/>
</dbReference>
<keyword evidence="9" id="KW-0812">Transmembrane</keyword>
<dbReference type="CDD" id="cd14014">
    <property type="entry name" value="STKc_PknB_like"/>
    <property type="match status" value="1"/>
</dbReference>
<feature type="binding site" evidence="7">
    <location>
        <position position="38"/>
    </location>
    <ligand>
        <name>ATP</name>
        <dbReference type="ChEBI" id="CHEBI:30616"/>
    </ligand>
</feature>
<evidence type="ECO:0000256" key="1">
    <source>
        <dbReference type="ARBA" id="ARBA00012513"/>
    </source>
</evidence>
<keyword evidence="2" id="KW-0723">Serine/threonine-protein kinase</keyword>
<keyword evidence="9" id="KW-1133">Transmembrane helix</keyword>
<reference evidence="11 12" key="1">
    <citation type="submission" date="2020-11" db="EMBL/GenBank/DDBJ databases">
        <title>Pseudonocardia abyssalis sp. nov. and Pseudonocardia oceani sp. nov., description and phylogenomic analysis of two novel actinomycetes isolated from the deep Southern Ocean.</title>
        <authorList>
            <person name="Parra J."/>
        </authorList>
    </citation>
    <scope>NUCLEOTIDE SEQUENCE [LARGE SCALE GENOMIC DNA]</scope>
    <source>
        <strain evidence="11 12">KRD-168</strain>
    </source>
</reference>
<dbReference type="EMBL" id="JADQDK010000001">
    <property type="protein sequence ID" value="MBW0136520.1"/>
    <property type="molecule type" value="Genomic_DNA"/>
</dbReference>
<dbReference type="InterPro" id="IPR017441">
    <property type="entry name" value="Protein_kinase_ATP_BS"/>
</dbReference>
<dbReference type="SMART" id="SM00220">
    <property type="entry name" value="S_TKc"/>
    <property type="match status" value="1"/>
</dbReference>
<keyword evidence="5 11" id="KW-0418">Kinase</keyword>
<dbReference type="PROSITE" id="PS00107">
    <property type="entry name" value="PROTEIN_KINASE_ATP"/>
    <property type="match status" value="1"/>
</dbReference>
<dbReference type="RefSeq" id="WP_225924645.1">
    <property type="nucleotide sequence ID" value="NZ_JADQDK010000001.1"/>
</dbReference>
<dbReference type="PANTHER" id="PTHR43289:SF6">
    <property type="entry name" value="SERINE_THREONINE-PROTEIN KINASE NEKL-3"/>
    <property type="match status" value="1"/>
</dbReference>
<dbReference type="Proteomes" id="UP000694287">
    <property type="component" value="Unassembled WGS sequence"/>
</dbReference>
<evidence type="ECO:0000259" key="10">
    <source>
        <dbReference type="PROSITE" id="PS50011"/>
    </source>
</evidence>
<comment type="caution">
    <text evidence="11">The sequence shown here is derived from an EMBL/GenBank/DDBJ whole genome shotgun (WGS) entry which is preliminary data.</text>
</comment>
<feature type="compositionally biased region" description="Basic and acidic residues" evidence="8">
    <location>
        <begin position="326"/>
        <end position="343"/>
    </location>
</feature>
<accession>A0ABS6UW70</accession>
<evidence type="ECO:0000256" key="9">
    <source>
        <dbReference type="SAM" id="Phobius"/>
    </source>
</evidence>
<evidence type="ECO:0000256" key="4">
    <source>
        <dbReference type="ARBA" id="ARBA00022741"/>
    </source>
</evidence>
<dbReference type="InterPro" id="IPR008271">
    <property type="entry name" value="Ser/Thr_kinase_AS"/>
</dbReference>
<proteinExistence type="predicted"/>
<evidence type="ECO:0000256" key="6">
    <source>
        <dbReference type="ARBA" id="ARBA00022840"/>
    </source>
</evidence>
<keyword evidence="3" id="KW-0808">Transferase</keyword>
<keyword evidence="9" id="KW-0472">Membrane</keyword>
<evidence type="ECO:0000256" key="2">
    <source>
        <dbReference type="ARBA" id="ARBA00022527"/>
    </source>
</evidence>
<keyword evidence="6 7" id="KW-0067">ATP-binding</keyword>
<feature type="compositionally biased region" description="Low complexity" evidence="8">
    <location>
        <begin position="297"/>
        <end position="313"/>
    </location>
</feature>
<evidence type="ECO:0000313" key="12">
    <source>
        <dbReference type="Proteomes" id="UP000694287"/>
    </source>
</evidence>
<feature type="transmembrane region" description="Helical" evidence="9">
    <location>
        <begin position="373"/>
        <end position="394"/>
    </location>
</feature>
<organism evidence="11 12">
    <name type="scientific">Pseudonocardia abyssalis</name>
    <dbReference type="NCBI Taxonomy" id="2792008"/>
    <lineage>
        <taxon>Bacteria</taxon>
        <taxon>Bacillati</taxon>
        <taxon>Actinomycetota</taxon>
        <taxon>Actinomycetes</taxon>
        <taxon>Pseudonocardiales</taxon>
        <taxon>Pseudonocardiaceae</taxon>
        <taxon>Pseudonocardia</taxon>
    </lineage>
</organism>
<evidence type="ECO:0000256" key="3">
    <source>
        <dbReference type="ARBA" id="ARBA00022679"/>
    </source>
</evidence>
<evidence type="ECO:0000313" key="11">
    <source>
        <dbReference type="EMBL" id="MBW0136520.1"/>
    </source>
</evidence>
<gene>
    <name evidence="11" type="ORF">I4I81_19920</name>
</gene>
<keyword evidence="4 7" id="KW-0547">Nucleotide-binding</keyword>
<keyword evidence="12" id="KW-1185">Reference proteome</keyword>
<dbReference type="InterPro" id="IPR000719">
    <property type="entry name" value="Prot_kinase_dom"/>
</dbReference>
<dbReference type="EC" id="2.7.11.1" evidence="1"/>
<dbReference type="GO" id="GO:0016301">
    <property type="term" value="F:kinase activity"/>
    <property type="evidence" value="ECO:0007669"/>
    <property type="project" value="UniProtKB-KW"/>
</dbReference>